<dbReference type="EMBL" id="AAUW01000026">
    <property type="protein sequence ID" value="EAV40758.1"/>
    <property type="molecule type" value="Genomic_DNA"/>
</dbReference>
<accession>A0P294</accession>
<protein>
    <submittedName>
        <fullName evidence="1">Uncharacterized protein</fullName>
    </submittedName>
</protein>
<sequence length="30" mass="3426">MPPKSEKLLSFFAKSDVIGMEITKNEQMLI</sequence>
<dbReference type="AlphaFoldDB" id="A0P294"/>
<evidence type="ECO:0000313" key="2">
    <source>
        <dbReference type="Proteomes" id="UP000004848"/>
    </source>
</evidence>
<comment type="caution">
    <text evidence="1">The sequence shown here is derived from an EMBL/GenBank/DDBJ whole genome shotgun (WGS) entry which is preliminary data.</text>
</comment>
<gene>
    <name evidence="1" type="ORF">SIAM614_17139</name>
</gene>
<dbReference type="Proteomes" id="UP000004848">
    <property type="component" value="Unassembled WGS sequence"/>
</dbReference>
<organism evidence="1 2">
    <name type="scientific">Roseibium aggregatum (strain ATCC 25650 / DSM 13394 / JCM 20685 / NBRC 16684 / NCIMB 2208 / IAM 12614 / B1)</name>
    <name type="common">Stappia aggregata</name>
    <dbReference type="NCBI Taxonomy" id="384765"/>
    <lineage>
        <taxon>Bacteria</taxon>
        <taxon>Pseudomonadati</taxon>
        <taxon>Pseudomonadota</taxon>
        <taxon>Alphaproteobacteria</taxon>
        <taxon>Hyphomicrobiales</taxon>
        <taxon>Stappiaceae</taxon>
        <taxon>Roseibium</taxon>
    </lineage>
</organism>
<reference evidence="1 2" key="1">
    <citation type="submission" date="2006-05" db="EMBL/GenBank/DDBJ databases">
        <authorList>
            <person name="King G."/>
            <person name="Ferriera S."/>
            <person name="Johnson J."/>
            <person name="Kravitz S."/>
            <person name="Beeson K."/>
            <person name="Sutton G."/>
            <person name="Rogers Y.-H."/>
            <person name="Friedman R."/>
            <person name="Frazier M."/>
            <person name="Venter J.C."/>
        </authorList>
    </citation>
    <scope>NUCLEOTIDE SEQUENCE [LARGE SCALE GENOMIC DNA]</scope>
    <source>
        <strain evidence="2">ATCC 25650 / DSM 13394 / JCM 20685 / NBRC 16684 / NCIMB 2208 / IAM 12614 / B1</strain>
    </source>
</reference>
<evidence type="ECO:0000313" key="1">
    <source>
        <dbReference type="EMBL" id="EAV40758.1"/>
    </source>
</evidence>
<proteinExistence type="predicted"/>
<name>A0P294_ROSAI</name>